<evidence type="ECO:0000313" key="15">
    <source>
        <dbReference type="Proteomes" id="UP000827092"/>
    </source>
</evidence>
<evidence type="ECO:0000256" key="5">
    <source>
        <dbReference type="ARBA" id="ARBA00023065"/>
    </source>
</evidence>
<comment type="subcellular location">
    <subcellularLocation>
        <location evidence="1">Membrane</location>
        <topology evidence="1">Multi-pass membrane protein</topology>
    </subcellularLocation>
</comment>
<proteinExistence type="predicted"/>
<keyword evidence="15" id="KW-1185">Reference proteome</keyword>
<keyword evidence="4 11" id="KW-1133">Transmembrane helix</keyword>
<dbReference type="Gene3D" id="3.40.190.10">
    <property type="entry name" value="Periplasmic binding protein-like II"/>
    <property type="match status" value="1"/>
</dbReference>
<feature type="domain" description="Ionotropic glutamate receptor L-glutamate and glycine-binding" evidence="13">
    <location>
        <begin position="6"/>
        <end position="96"/>
    </location>
</feature>
<protein>
    <recommendedName>
        <fullName evidence="16">MULE transposase domain-containing protein</fullName>
    </recommendedName>
</protein>
<feature type="domain" description="MULE transposase" evidence="12">
    <location>
        <begin position="294"/>
        <end position="387"/>
    </location>
</feature>
<dbReference type="SUPFAM" id="SSF53850">
    <property type="entry name" value="Periplasmic binding protein-like II"/>
    <property type="match status" value="1"/>
</dbReference>
<feature type="transmembrane region" description="Helical" evidence="11">
    <location>
        <begin position="106"/>
        <end position="133"/>
    </location>
</feature>
<evidence type="ECO:0000259" key="12">
    <source>
        <dbReference type="Pfam" id="PF10551"/>
    </source>
</evidence>
<keyword evidence="5" id="KW-0406">Ion transport</keyword>
<keyword evidence="7" id="KW-0675">Receptor</keyword>
<organism evidence="14 15">
    <name type="scientific">Oedothorax gibbosus</name>
    <dbReference type="NCBI Taxonomy" id="931172"/>
    <lineage>
        <taxon>Eukaryota</taxon>
        <taxon>Metazoa</taxon>
        <taxon>Ecdysozoa</taxon>
        <taxon>Arthropoda</taxon>
        <taxon>Chelicerata</taxon>
        <taxon>Arachnida</taxon>
        <taxon>Araneae</taxon>
        <taxon>Araneomorphae</taxon>
        <taxon>Entelegynae</taxon>
        <taxon>Araneoidea</taxon>
        <taxon>Linyphiidae</taxon>
        <taxon>Erigoninae</taxon>
        <taxon>Oedothorax</taxon>
    </lineage>
</organism>
<evidence type="ECO:0000256" key="2">
    <source>
        <dbReference type="ARBA" id="ARBA00022448"/>
    </source>
</evidence>
<evidence type="ECO:0000256" key="8">
    <source>
        <dbReference type="ARBA" id="ARBA00023180"/>
    </source>
</evidence>
<evidence type="ECO:0008006" key="16">
    <source>
        <dbReference type="Google" id="ProtNLM"/>
    </source>
</evidence>
<keyword evidence="3 11" id="KW-0812">Transmembrane</keyword>
<evidence type="ECO:0000256" key="6">
    <source>
        <dbReference type="ARBA" id="ARBA00023136"/>
    </source>
</evidence>
<dbReference type="Proteomes" id="UP000827092">
    <property type="component" value="Unassembled WGS sequence"/>
</dbReference>
<dbReference type="PANTHER" id="PTHR47160">
    <property type="entry name" value="PUTATIVE-RELATED"/>
    <property type="match status" value="1"/>
</dbReference>
<keyword evidence="2" id="KW-0813">Transport</keyword>
<dbReference type="GO" id="GO:0015276">
    <property type="term" value="F:ligand-gated monoatomic ion channel activity"/>
    <property type="evidence" value="ECO:0007669"/>
    <property type="project" value="InterPro"/>
</dbReference>
<dbReference type="AlphaFoldDB" id="A0AAV6VTE2"/>
<reference evidence="14 15" key="1">
    <citation type="journal article" date="2022" name="Nat. Ecol. Evol.">
        <title>A masculinizing supergene underlies an exaggerated male reproductive morph in a spider.</title>
        <authorList>
            <person name="Hendrickx F."/>
            <person name="De Corte Z."/>
            <person name="Sonet G."/>
            <person name="Van Belleghem S.M."/>
            <person name="Kostlbacher S."/>
            <person name="Vangestel C."/>
        </authorList>
    </citation>
    <scope>NUCLEOTIDE SEQUENCE [LARGE SCALE GENOMIC DNA]</scope>
    <source>
        <strain evidence="14">W744_W776</strain>
    </source>
</reference>
<evidence type="ECO:0000313" key="14">
    <source>
        <dbReference type="EMBL" id="KAG8199920.1"/>
    </source>
</evidence>
<dbReference type="InterPro" id="IPR018289">
    <property type="entry name" value="MULE_transposase_dom"/>
</dbReference>
<keyword evidence="6 11" id="KW-0472">Membrane</keyword>
<evidence type="ECO:0000256" key="9">
    <source>
        <dbReference type="ARBA" id="ARBA00023286"/>
    </source>
</evidence>
<gene>
    <name evidence="14" type="ORF">JTE90_015903</name>
</gene>
<evidence type="ECO:0000256" key="10">
    <source>
        <dbReference type="ARBA" id="ARBA00023303"/>
    </source>
</evidence>
<evidence type="ECO:0000256" key="1">
    <source>
        <dbReference type="ARBA" id="ARBA00004141"/>
    </source>
</evidence>
<evidence type="ECO:0000256" key="11">
    <source>
        <dbReference type="SAM" id="Phobius"/>
    </source>
</evidence>
<dbReference type="Pfam" id="PF10613">
    <property type="entry name" value="Lig_chan-Glu_bd"/>
    <property type="match status" value="1"/>
</dbReference>
<dbReference type="Pfam" id="PF10551">
    <property type="entry name" value="MULE"/>
    <property type="match status" value="1"/>
</dbReference>
<evidence type="ECO:0000259" key="13">
    <source>
        <dbReference type="Pfam" id="PF10613"/>
    </source>
</evidence>
<dbReference type="Gene3D" id="1.10.287.70">
    <property type="match status" value="1"/>
</dbReference>
<accession>A0AAV6VTE2</accession>
<evidence type="ECO:0000256" key="3">
    <source>
        <dbReference type="ARBA" id="ARBA00022692"/>
    </source>
</evidence>
<keyword evidence="10" id="KW-0407">Ion channel</keyword>
<dbReference type="InterPro" id="IPR019594">
    <property type="entry name" value="Glu/Gly-bd"/>
</dbReference>
<evidence type="ECO:0000256" key="7">
    <source>
        <dbReference type="ARBA" id="ARBA00023170"/>
    </source>
</evidence>
<sequence length="575" mass="66312">MFIKKNGNRTKATAGIDYQFLKLLSTAMNFQYSYIIPDDNKWGILEENNTWSGIIGLVKQEIADTGLSGLGIDLPRSQAVPFTVPYHYEQISFITRRSLERPKTFAMVYPFTLTVWMVLLFVLVVWTAVIYVMERVNGDMEGRKYLKFTSVFWYFFGSLVGKNVSETNLAHNHSAKPSKRKAEEVRQQILKKAKSSTEVPQAILASLFGGISEEVAGALPSTDSLAREIRRERDKDMEAHHYPLSRAELQIPEEFTKLNGENFLLHDSGLNENRILVFRTKKNLEALKESKTFFVDGTFSVCPLIFSQLYTLHGFNEDASLPSIFALLPNKTEETYKRLIRILQDLEPQIGIKLKTVMMDFEKAAINAFAEAFPHARISGCFFHFKQCIWSKIQSITGFQERYNNELNFQTNLKKLSAIAFLPVTEVIPVYEQLCDSEFSEDEFSPLLDYIDDTWIGRILRGNRRREPTFPLHIWNQNDNVKDCLERTNNSVEGWHNAFRLLVGSSHPTIWKIIEAFKKQQNVTEVKLVHYGRGNKKFQKKVYARVTKSLFHLVANYDSRDPLKFLSGIVHNFNY</sequence>
<dbReference type="GO" id="GO:0016020">
    <property type="term" value="C:membrane"/>
    <property type="evidence" value="ECO:0007669"/>
    <property type="project" value="UniProtKB-SubCell"/>
</dbReference>
<comment type="caution">
    <text evidence="14">The sequence shown here is derived from an EMBL/GenBank/DDBJ whole genome shotgun (WGS) entry which is preliminary data.</text>
</comment>
<name>A0AAV6VTE2_9ARAC</name>
<keyword evidence="9" id="KW-1071">Ligand-gated ion channel</keyword>
<dbReference type="PANTHER" id="PTHR47160:SF10">
    <property type="entry name" value="MULE TRANSPOSASE DOMAIN-CONTAINING PROTEIN"/>
    <property type="match status" value="1"/>
</dbReference>
<keyword evidence="8" id="KW-0325">Glycoprotein</keyword>
<dbReference type="EMBL" id="JAFNEN010000023">
    <property type="protein sequence ID" value="KAG8199920.1"/>
    <property type="molecule type" value="Genomic_DNA"/>
</dbReference>
<evidence type="ECO:0000256" key="4">
    <source>
        <dbReference type="ARBA" id="ARBA00022989"/>
    </source>
</evidence>